<protein>
    <submittedName>
        <fullName evidence="8">MFS transporter</fullName>
    </submittedName>
</protein>
<evidence type="ECO:0000256" key="6">
    <source>
        <dbReference type="SAM" id="Phobius"/>
    </source>
</evidence>
<evidence type="ECO:0000256" key="4">
    <source>
        <dbReference type="ARBA" id="ARBA00022989"/>
    </source>
</evidence>
<dbReference type="InterPro" id="IPR050189">
    <property type="entry name" value="MFS_Efflux_Transporters"/>
</dbReference>
<evidence type="ECO:0000256" key="1">
    <source>
        <dbReference type="ARBA" id="ARBA00004651"/>
    </source>
</evidence>
<feature type="transmembrane region" description="Helical" evidence="6">
    <location>
        <begin position="283"/>
        <end position="306"/>
    </location>
</feature>
<keyword evidence="2" id="KW-1003">Cell membrane</keyword>
<feature type="domain" description="Major facilitator superfamily (MFS) profile" evidence="7">
    <location>
        <begin position="45"/>
        <end position="424"/>
    </location>
</feature>
<organism evidence="8 9">
    <name type="scientific">Arsukibacterium indicum</name>
    <dbReference type="NCBI Taxonomy" id="2848612"/>
    <lineage>
        <taxon>Bacteria</taxon>
        <taxon>Pseudomonadati</taxon>
        <taxon>Pseudomonadota</taxon>
        <taxon>Gammaproteobacteria</taxon>
        <taxon>Chromatiales</taxon>
        <taxon>Chromatiaceae</taxon>
        <taxon>Arsukibacterium</taxon>
    </lineage>
</organism>
<evidence type="ECO:0000256" key="2">
    <source>
        <dbReference type="ARBA" id="ARBA00022475"/>
    </source>
</evidence>
<evidence type="ECO:0000259" key="7">
    <source>
        <dbReference type="PROSITE" id="PS50850"/>
    </source>
</evidence>
<accession>A0ABS6MLE5</accession>
<feature type="transmembrane region" description="Helical" evidence="6">
    <location>
        <begin position="201"/>
        <end position="222"/>
    </location>
</feature>
<feature type="transmembrane region" description="Helical" evidence="6">
    <location>
        <begin position="250"/>
        <end position="271"/>
    </location>
</feature>
<gene>
    <name evidence="8" type="ORF">KQY15_11080</name>
</gene>
<feature type="transmembrane region" description="Helical" evidence="6">
    <location>
        <begin position="90"/>
        <end position="110"/>
    </location>
</feature>
<evidence type="ECO:0000256" key="3">
    <source>
        <dbReference type="ARBA" id="ARBA00022692"/>
    </source>
</evidence>
<dbReference type="RefSeq" id="WP_217669259.1">
    <property type="nucleotide sequence ID" value="NZ_JAHRID010000004.1"/>
</dbReference>
<feature type="transmembrane region" description="Helical" evidence="6">
    <location>
        <begin position="339"/>
        <end position="363"/>
    </location>
</feature>
<feature type="transmembrane region" description="Helical" evidence="6">
    <location>
        <begin position="313"/>
        <end position="333"/>
    </location>
</feature>
<keyword evidence="4 6" id="KW-1133">Transmembrane helix</keyword>
<dbReference type="PANTHER" id="PTHR43124:SF10">
    <property type="entry name" value="PURINE EFFLUX PUMP PBUE"/>
    <property type="match status" value="1"/>
</dbReference>
<evidence type="ECO:0000313" key="8">
    <source>
        <dbReference type="EMBL" id="MBV2129638.1"/>
    </source>
</evidence>
<dbReference type="PROSITE" id="PS50850">
    <property type="entry name" value="MFS"/>
    <property type="match status" value="1"/>
</dbReference>
<feature type="transmembrane region" description="Helical" evidence="6">
    <location>
        <begin position="143"/>
        <end position="164"/>
    </location>
</feature>
<dbReference type="InterPro" id="IPR020846">
    <property type="entry name" value="MFS_dom"/>
</dbReference>
<proteinExistence type="predicted"/>
<comment type="subcellular location">
    <subcellularLocation>
        <location evidence="1">Cell membrane</location>
        <topology evidence="1">Multi-pass membrane protein</topology>
    </subcellularLocation>
</comment>
<feature type="transmembrane region" description="Helical" evidence="6">
    <location>
        <begin position="398"/>
        <end position="416"/>
    </location>
</feature>
<dbReference type="PANTHER" id="PTHR43124">
    <property type="entry name" value="PURINE EFFLUX PUMP PBUE"/>
    <property type="match status" value="1"/>
</dbReference>
<feature type="transmembrane region" description="Helical" evidence="6">
    <location>
        <begin position="176"/>
        <end position="195"/>
    </location>
</feature>
<sequence>MNSIHDCMEKSAIFLIFTAAYHGTIHQLPPPARGIMLPQSALAKVAVIHPVSYFLLAFSAMAGLAYINFLPGVVSALAGGIGFSEAEAGQIVALNGYGGLLGSIVAIFLVRKLHWQSTMLTLLALLAVIDLATAWFTDYSALLAWRFVAGLCGGLSLGIAFAVLARLDNPDRAFGALLFVQFSIGSLVIYLLPALESLLGAYAVFYLMAAIAVLALLFLLCLPTPTLTPASANQAKTVAGTARAGLTQHAVLLLLAIMLYQIAASAIWAYAGLIGQAAGMATASVNNTIALTGLLGLAGAMLPVLTGQRFGRLNLLLAGIVLSLSAALLLNVAGHNLLYIGALALLFFAWPAVLAYLLAVIAATDSSGRLATIAAVVSSIGMATGPLLASALLDNGNFSALLYSCALLFLCSYVLLFKPVLAFKKPAAALAPCK</sequence>
<keyword evidence="9" id="KW-1185">Reference proteome</keyword>
<keyword evidence="5 6" id="KW-0472">Membrane</keyword>
<evidence type="ECO:0000313" key="9">
    <source>
        <dbReference type="Proteomes" id="UP000704611"/>
    </source>
</evidence>
<feature type="transmembrane region" description="Helical" evidence="6">
    <location>
        <begin position="117"/>
        <end position="137"/>
    </location>
</feature>
<keyword evidence="3 6" id="KW-0812">Transmembrane</keyword>
<name>A0ABS6MLE5_9GAMM</name>
<dbReference type="InterPro" id="IPR011701">
    <property type="entry name" value="MFS"/>
</dbReference>
<evidence type="ECO:0000256" key="5">
    <source>
        <dbReference type="ARBA" id="ARBA00023136"/>
    </source>
</evidence>
<feature type="transmembrane region" description="Helical" evidence="6">
    <location>
        <begin position="370"/>
        <end position="392"/>
    </location>
</feature>
<dbReference type="EMBL" id="JAHRID010000004">
    <property type="protein sequence ID" value="MBV2129638.1"/>
    <property type="molecule type" value="Genomic_DNA"/>
</dbReference>
<reference evidence="8 9" key="1">
    <citation type="submission" date="2021-06" db="EMBL/GenBank/DDBJ databases">
        <title>Rheinheimera indica sp. nov., isolated from deep-sea sediment.</title>
        <authorList>
            <person name="Wang Z."/>
            <person name="Zhang X.-Y."/>
        </authorList>
    </citation>
    <scope>NUCLEOTIDE SEQUENCE [LARGE SCALE GENOMIC DNA]</scope>
    <source>
        <strain evidence="8 9">SM2107</strain>
    </source>
</reference>
<dbReference type="Pfam" id="PF07690">
    <property type="entry name" value="MFS_1"/>
    <property type="match status" value="1"/>
</dbReference>
<dbReference type="Proteomes" id="UP000704611">
    <property type="component" value="Unassembled WGS sequence"/>
</dbReference>
<comment type="caution">
    <text evidence="8">The sequence shown here is derived from an EMBL/GenBank/DDBJ whole genome shotgun (WGS) entry which is preliminary data.</text>
</comment>